<proteinExistence type="predicted"/>
<protein>
    <submittedName>
        <fullName evidence="1">Uncharacterized protein</fullName>
    </submittedName>
</protein>
<accession>A0A7R8WK11</accession>
<sequence length="260" mass="28805">MQRVFSNFTTSFLSTAPRLLAAPLRHPSFSRHPKFFSRHPGAAAPRLNSTALRFATIEQNSSRFKLGLPTAVPQASRESRELFWSSQREAQSDCPSEFGKPSVNLVVLGKPDGMPVGHPGFSGKPNAAATWRHDTFPVIAFVLDDLVIDSENSEWWSATSLPSLYRRERWIEMDMATSQSANKCWLSAPSLSGFHVPKQKRHYDSGGSGVLHEEVKTMKGTSAVLFCCLLLGYMAVLSQVTDVRCPQRFRNLGGRGNPLP</sequence>
<dbReference type="EMBL" id="OB664608">
    <property type="protein sequence ID" value="CAD7232387.1"/>
    <property type="molecule type" value="Genomic_DNA"/>
</dbReference>
<organism evidence="1">
    <name type="scientific">Cyprideis torosa</name>
    <dbReference type="NCBI Taxonomy" id="163714"/>
    <lineage>
        <taxon>Eukaryota</taxon>
        <taxon>Metazoa</taxon>
        <taxon>Ecdysozoa</taxon>
        <taxon>Arthropoda</taxon>
        <taxon>Crustacea</taxon>
        <taxon>Oligostraca</taxon>
        <taxon>Ostracoda</taxon>
        <taxon>Podocopa</taxon>
        <taxon>Podocopida</taxon>
        <taxon>Cytherocopina</taxon>
        <taxon>Cytheroidea</taxon>
        <taxon>Cytherideidae</taxon>
        <taxon>Cyprideis</taxon>
    </lineage>
</organism>
<gene>
    <name evidence="1" type="ORF">CTOB1V02_LOCUS10223</name>
</gene>
<evidence type="ECO:0000313" key="1">
    <source>
        <dbReference type="EMBL" id="CAD7232387.1"/>
    </source>
</evidence>
<name>A0A7R8WK11_9CRUS</name>
<reference evidence="1" key="1">
    <citation type="submission" date="2020-11" db="EMBL/GenBank/DDBJ databases">
        <authorList>
            <person name="Tran Van P."/>
        </authorList>
    </citation>
    <scope>NUCLEOTIDE SEQUENCE</scope>
</reference>
<dbReference type="AlphaFoldDB" id="A0A7R8WK11"/>